<proteinExistence type="predicted"/>
<gene>
    <name evidence="1" type="ORF">HNQ73_001266</name>
</gene>
<comment type="caution">
    <text evidence="1">The sequence shown here is derived from an EMBL/GenBank/DDBJ whole genome shotgun (WGS) entry which is preliminary data.</text>
</comment>
<dbReference type="InterPro" id="IPR046150">
    <property type="entry name" value="DUF6152"/>
</dbReference>
<dbReference type="Proteomes" id="UP000588017">
    <property type="component" value="Unassembled WGS sequence"/>
</dbReference>
<dbReference type="EMBL" id="JACHEH010000003">
    <property type="protein sequence ID" value="MBB6167643.1"/>
    <property type="molecule type" value="Genomic_DNA"/>
</dbReference>
<organism evidence="1 2">
    <name type="scientific">Chelatococcus composti</name>
    <dbReference type="NCBI Taxonomy" id="1743235"/>
    <lineage>
        <taxon>Bacteria</taxon>
        <taxon>Pseudomonadati</taxon>
        <taxon>Pseudomonadota</taxon>
        <taxon>Alphaproteobacteria</taxon>
        <taxon>Hyphomicrobiales</taxon>
        <taxon>Chelatococcaceae</taxon>
        <taxon>Chelatococcus</taxon>
    </lineage>
</organism>
<keyword evidence="2" id="KW-1185">Reference proteome</keyword>
<dbReference type="Pfam" id="PF19649">
    <property type="entry name" value="DUF6152"/>
    <property type="match status" value="1"/>
</dbReference>
<sequence length="137" mass="14963">MGSLLSAGSLARVLAVRALAVSMLALPVLSGAVAHHGWSWAEAEQIELRGTIRDIYIGPPHPTLDVETSSDGVWRVELGNPRQTERAGFREGSARVGDEIVAIGNRSQDRSERRMKAVRITVGGKTYDIYPDRIRTN</sequence>
<protein>
    <submittedName>
        <fullName evidence="1">Uncharacterized protein</fullName>
    </submittedName>
</protein>
<accession>A0A841KDX5</accession>
<evidence type="ECO:0000313" key="1">
    <source>
        <dbReference type="EMBL" id="MBB6167643.1"/>
    </source>
</evidence>
<dbReference type="AlphaFoldDB" id="A0A841KDX5"/>
<evidence type="ECO:0000313" key="2">
    <source>
        <dbReference type="Proteomes" id="UP000588017"/>
    </source>
</evidence>
<name>A0A841KDX5_9HYPH</name>
<reference evidence="1 2" key="1">
    <citation type="submission" date="2020-08" db="EMBL/GenBank/DDBJ databases">
        <title>Genomic Encyclopedia of Type Strains, Phase IV (KMG-IV): sequencing the most valuable type-strain genomes for metagenomic binning, comparative biology and taxonomic classification.</title>
        <authorList>
            <person name="Goeker M."/>
        </authorList>
    </citation>
    <scope>NUCLEOTIDE SEQUENCE [LARGE SCALE GENOMIC DNA]</scope>
    <source>
        <strain evidence="1 2">DSM 101465</strain>
    </source>
</reference>